<name>A0A388T7E4_9BACT</name>
<keyword evidence="3" id="KW-1185">Reference proteome</keyword>
<sequence>DMKSYLSAHGVLVRGLSGSTGRWRQTAAPNSPDPQQIPRQMQELFDWLKKDTDTHFLVKSAAACYEIEHIQPFEESSSRSARFWQQLILIKNNYIFEHLPIEFLLEKRRKEYLALLTRCAREGKSTLFIEFLLEVVRETIYQHSGKIKQTTITGEDRLNKAKTVLGRRIFTRKEYMSLYKTISTATASRDLRQAVESGLVQKTGDKNNTTYVFK</sequence>
<dbReference type="PANTHER" id="PTHR13504:SF38">
    <property type="entry name" value="FIDO DOMAIN-CONTAINING PROTEIN"/>
    <property type="match status" value="1"/>
</dbReference>
<dbReference type="InterPro" id="IPR040198">
    <property type="entry name" value="Fido_containing"/>
</dbReference>
<gene>
    <name evidence="2" type="ORF">HP1_134</name>
</gene>
<dbReference type="Pfam" id="PF02661">
    <property type="entry name" value="Fic"/>
    <property type="match status" value="1"/>
</dbReference>
<dbReference type="Gene3D" id="1.10.3290.10">
    <property type="entry name" value="Fido-like domain"/>
    <property type="match status" value="1"/>
</dbReference>
<dbReference type="InterPro" id="IPR036597">
    <property type="entry name" value="Fido-like_dom_sf"/>
</dbReference>
<dbReference type="EMBL" id="BGZM01000021">
    <property type="protein sequence ID" value="GBR72476.1"/>
    <property type="molecule type" value="Genomic_DNA"/>
</dbReference>
<feature type="domain" description="Fido" evidence="1">
    <location>
        <begin position="1"/>
        <end position="134"/>
    </location>
</feature>
<feature type="non-terminal residue" evidence="2">
    <location>
        <position position="1"/>
    </location>
</feature>
<protein>
    <submittedName>
        <fullName evidence="2">Protein Fic family</fullName>
    </submittedName>
</protein>
<reference evidence="2 3" key="1">
    <citation type="journal article" date="2019" name="ISME J.">
        <title>Genome analyses of uncultured TG2/ZB3 bacteria in 'Margulisbacteria' specifically attached to ectosymbiotic spirochetes of protists in the termite gut.</title>
        <authorList>
            <person name="Utami Y.D."/>
            <person name="Kuwahara H."/>
            <person name="Igai K."/>
            <person name="Murakami T."/>
            <person name="Sugaya K."/>
            <person name="Morikawa T."/>
            <person name="Nagura Y."/>
            <person name="Yuki M."/>
            <person name="Deevong P."/>
            <person name="Inoue T."/>
            <person name="Kihara K."/>
            <person name="Lo N."/>
            <person name="Yamada A."/>
            <person name="Ohkuma M."/>
            <person name="Hongoh Y."/>
        </authorList>
    </citation>
    <scope>NUCLEOTIDE SEQUENCE [LARGE SCALE GENOMIC DNA]</scope>
    <source>
        <strain evidence="2">HsPyr-01</strain>
    </source>
</reference>
<comment type="caution">
    <text evidence="2">The sequence shown here is derived from an EMBL/GenBank/DDBJ whole genome shotgun (WGS) entry which is preliminary data.</text>
</comment>
<dbReference type="SUPFAM" id="SSF140931">
    <property type="entry name" value="Fic-like"/>
    <property type="match status" value="1"/>
</dbReference>
<organism evidence="2 3">
    <name type="scientific">Candidatus Termititenax spirochaetophilus</name>
    <dbReference type="NCBI Taxonomy" id="2218522"/>
    <lineage>
        <taxon>Bacteria</taxon>
        <taxon>Bacillati</taxon>
        <taxon>Candidatus Margulisiibacteriota</taxon>
        <taxon>Candidatus Termititenacia</taxon>
        <taxon>Candidatus Termititenacales</taxon>
        <taxon>Candidatus Termititenacaceae</taxon>
        <taxon>Candidatus Termititenax</taxon>
    </lineage>
</organism>
<dbReference type="Proteomes" id="UP000276170">
    <property type="component" value="Unassembled WGS sequence"/>
</dbReference>
<evidence type="ECO:0000313" key="2">
    <source>
        <dbReference type="EMBL" id="GBR72476.1"/>
    </source>
</evidence>
<evidence type="ECO:0000313" key="3">
    <source>
        <dbReference type="Proteomes" id="UP000276170"/>
    </source>
</evidence>
<dbReference type="AlphaFoldDB" id="A0A388T7E4"/>
<dbReference type="InterPro" id="IPR003812">
    <property type="entry name" value="Fido"/>
</dbReference>
<proteinExistence type="predicted"/>
<dbReference type="PROSITE" id="PS51459">
    <property type="entry name" value="FIDO"/>
    <property type="match status" value="1"/>
</dbReference>
<accession>A0A388T7E4</accession>
<evidence type="ECO:0000259" key="1">
    <source>
        <dbReference type="PROSITE" id="PS51459"/>
    </source>
</evidence>
<dbReference type="PANTHER" id="PTHR13504">
    <property type="entry name" value="FIDO DOMAIN-CONTAINING PROTEIN DDB_G0283145"/>
    <property type="match status" value="1"/>
</dbReference>